<comment type="catalytic activity">
    <reaction evidence="4">
        <text>N-terminal L-arginyl-[protein] + L-leucyl-tRNA(Leu) = N-terminal L-leucyl-L-arginyl-[protein] + tRNA(Leu) + H(+)</text>
        <dbReference type="Rhea" id="RHEA:50416"/>
        <dbReference type="Rhea" id="RHEA-COMP:9613"/>
        <dbReference type="Rhea" id="RHEA-COMP:9622"/>
        <dbReference type="Rhea" id="RHEA-COMP:12672"/>
        <dbReference type="Rhea" id="RHEA-COMP:12673"/>
        <dbReference type="ChEBI" id="CHEBI:15378"/>
        <dbReference type="ChEBI" id="CHEBI:64719"/>
        <dbReference type="ChEBI" id="CHEBI:78442"/>
        <dbReference type="ChEBI" id="CHEBI:78494"/>
        <dbReference type="ChEBI" id="CHEBI:133044"/>
        <dbReference type="EC" id="2.3.2.6"/>
    </reaction>
</comment>
<evidence type="ECO:0000256" key="4">
    <source>
        <dbReference type="HAMAP-Rule" id="MF_00688"/>
    </source>
</evidence>
<dbReference type="NCBIfam" id="TIGR00667">
    <property type="entry name" value="aat"/>
    <property type="match status" value="1"/>
</dbReference>
<comment type="catalytic activity">
    <reaction evidence="4">
        <text>L-phenylalanyl-tRNA(Phe) + an N-terminal L-alpha-aminoacyl-[protein] = an N-terminal L-phenylalanyl-L-alpha-aminoacyl-[protein] + tRNA(Phe)</text>
        <dbReference type="Rhea" id="RHEA:43632"/>
        <dbReference type="Rhea" id="RHEA-COMP:9668"/>
        <dbReference type="Rhea" id="RHEA-COMP:9699"/>
        <dbReference type="Rhea" id="RHEA-COMP:10636"/>
        <dbReference type="Rhea" id="RHEA-COMP:10637"/>
        <dbReference type="ChEBI" id="CHEBI:78442"/>
        <dbReference type="ChEBI" id="CHEBI:78531"/>
        <dbReference type="ChEBI" id="CHEBI:78597"/>
        <dbReference type="ChEBI" id="CHEBI:83561"/>
        <dbReference type="EC" id="2.3.2.6"/>
    </reaction>
</comment>
<keyword evidence="3 4" id="KW-0012">Acyltransferase</keyword>
<evidence type="ECO:0000256" key="2">
    <source>
        <dbReference type="ARBA" id="ARBA00022679"/>
    </source>
</evidence>
<sequence length="253" mass="28252">MRNVSSISWIRRKSKVEAVLVGLHPDSYEFPDPQQALHEPNGLLAVGGDLSVPRLVEAYRHGIFPWFSDGDPLLWWSPDPRAVIYPEQLHIGRSLRKAMRKSHLHCTINNAFEEVISACSEQRAELEGTWITDDMYEAYCDLHQAGHAHSIEVWDNERLVGGLYGVLNGSVFCGESMFHKVTNASKIALVALCHHLQPAGLKLIDCQMPTPHLESLGATSLSRSEFLKQLKRFGEAQIDTDFLLAQPISGICA</sequence>
<protein>
    <recommendedName>
        <fullName evidence="4">Leucyl/phenylalanyl-tRNA--protein transferase</fullName>
        <ecNumber evidence="4">2.3.2.6</ecNumber>
    </recommendedName>
    <alternativeName>
        <fullName evidence="4">L/F-transferase</fullName>
    </alternativeName>
    <alternativeName>
        <fullName evidence="4">Leucyltransferase</fullName>
    </alternativeName>
    <alternativeName>
        <fullName evidence="4">Phenyalanyltransferase</fullName>
    </alternativeName>
</protein>
<comment type="function">
    <text evidence="4">Functions in the N-end rule pathway of protein degradation where it conjugates Leu, Phe and, less efficiently, Met from aminoacyl-tRNAs to the N-termini of proteins containing an N-terminal arginine or lysine.</text>
</comment>
<dbReference type="SUPFAM" id="SSF55729">
    <property type="entry name" value="Acyl-CoA N-acyltransferases (Nat)"/>
    <property type="match status" value="1"/>
</dbReference>
<dbReference type="EC" id="2.3.2.6" evidence="4"/>
<dbReference type="EMBL" id="PIPN01000001">
    <property type="protein sequence ID" value="RUO31537.1"/>
    <property type="molecule type" value="Genomic_DNA"/>
</dbReference>
<evidence type="ECO:0000313" key="5">
    <source>
        <dbReference type="EMBL" id="RUO31537.1"/>
    </source>
</evidence>
<dbReference type="Proteomes" id="UP000287410">
    <property type="component" value="Unassembled WGS sequence"/>
</dbReference>
<evidence type="ECO:0000313" key="6">
    <source>
        <dbReference type="Proteomes" id="UP000287410"/>
    </source>
</evidence>
<dbReference type="PANTHER" id="PTHR30098">
    <property type="entry name" value="LEUCYL/PHENYLALANYL-TRNA--PROTEIN TRANSFERASE"/>
    <property type="match status" value="1"/>
</dbReference>
<proteinExistence type="inferred from homology"/>
<comment type="subcellular location">
    <subcellularLocation>
        <location evidence="4">Cytoplasm</location>
    </subcellularLocation>
</comment>
<comment type="catalytic activity">
    <reaction evidence="4">
        <text>N-terminal L-lysyl-[protein] + L-leucyl-tRNA(Leu) = N-terminal L-leucyl-L-lysyl-[protein] + tRNA(Leu) + H(+)</text>
        <dbReference type="Rhea" id="RHEA:12340"/>
        <dbReference type="Rhea" id="RHEA-COMP:9613"/>
        <dbReference type="Rhea" id="RHEA-COMP:9622"/>
        <dbReference type="Rhea" id="RHEA-COMP:12670"/>
        <dbReference type="Rhea" id="RHEA-COMP:12671"/>
        <dbReference type="ChEBI" id="CHEBI:15378"/>
        <dbReference type="ChEBI" id="CHEBI:65249"/>
        <dbReference type="ChEBI" id="CHEBI:78442"/>
        <dbReference type="ChEBI" id="CHEBI:78494"/>
        <dbReference type="ChEBI" id="CHEBI:133043"/>
        <dbReference type="EC" id="2.3.2.6"/>
    </reaction>
</comment>
<dbReference type="PANTHER" id="PTHR30098:SF2">
    <property type="entry name" value="LEUCYL_PHENYLALANYL-TRNA--PROTEIN TRANSFERASE"/>
    <property type="match status" value="1"/>
</dbReference>
<organism evidence="5 6">
    <name type="scientific">Aliidiomarina sedimenti</name>
    <dbReference type="NCBI Taxonomy" id="1933879"/>
    <lineage>
        <taxon>Bacteria</taxon>
        <taxon>Pseudomonadati</taxon>
        <taxon>Pseudomonadota</taxon>
        <taxon>Gammaproteobacteria</taxon>
        <taxon>Alteromonadales</taxon>
        <taxon>Idiomarinaceae</taxon>
        <taxon>Aliidiomarina</taxon>
    </lineage>
</organism>
<keyword evidence="6" id="KW-1185">Reference proteome</keyword>
<keyword evidence="2 4" id="KW-0808">Transferase</keyword>
<reference evidence="5 6" key="1">
    <citation type="journal article" date="2018" name="Front. Microbiol.">
        <title>Genome-Based Analysis Reveals the Taxonomy and Diversity of the Family Idiomarinaceae.</title>
        <authorList>
            <person name="Liu Y."/>
            <person name="Lai Q."/>
            <person name="Shao Z."/>
        </authorList>
    </citation>
    <scope>NUCLEOTIDE SEQUENCE [LARGE SCALE GENOMIC DNA]</scope>
    <source>
        <strain evidence="5 6">GBSy1</strain>
    </source>
</reference>
<dbReference type="HAMAP" id="MF_00688">
    <property type="entry name" value="Leu_Phe_trans"/>
    <property type="match status" value="1"/>
</dbReference>
<comment type="similarity">
    <text evidence="4">Belongs to the L/F-transferase family.</text>
</comment>
<comment type="caution">
    <text evidence="5">The sequence shown here is derived from an EMBL/GenBank/DDBJ whole genome shotgun (WGS) entry which is preliminary data.</text>
</comment>
<evidence type="ECO:0000256" key="1">
    <source>
        <dbReference type="ARBA" id="ARBA00022490"/>
    </source>
</evidence>
<dbReference type="InterPro" id="IPR042221">
    <property type="entry name" value="Leu/Phe-tRNA_Trfase_N"/>
</dbReference>
<gene>
    <name evidence="4" type="primary">aat</name>
    <name evidence="5" type="ORF">CWE12_00600</name>
</gene>
<dbReference type="InterPro" id="IPR016181">
    <property type="entry name" value="Acyl_CoA_acyltransferase"/>
</dbReference>
<dbReference type="InterPro" id="IPR004616">
    <property type="entry name" value="Leu/Phe-tRNA_Trfase"/>
</dbReference>
<keyword evidence="1 4" id="KW-0963">Cytoplasm</keyword>
<dbReference type="Gene3D" id="3.40.630.70">
    <property type="entry name" value="Leucyl/phenylalanyl-tRNA-protein transferase, C-terminal domain"/>
    <property type="match status" value="1"/>
</dbReference>
<dbReference type="GO" id="GO:0016740">
    <property type="term" value="F:transferase activity"/>
    <property type="evidence" value="ECO:0007669"/>
    <property type="project" value="UniProtKB-KW"/>
</dbReference>
<accession>A0ABY0C161</accession>
<dbReference type="InterPro" id="IPR042203">
    <property type="entry name" value="Leu/Phe-tRNA_Trfase_C"/>
</dbReference>
<evidence type="ECO:0000256" key="3">
    <source>
        <dbReference type="ARBA" id="ARBA00023315"/>
    </source>
</evidence>
<dbReference type="Pfam" id="PF03588">
    <property type="entry name" value="Leu_Phe_trans"/>
    <property type="match status" value="1"/>
</dbReference>
<name>A0ABY0C161_9GAMM</name>
<dbReference type="Gene3D" id="3.30.70.3550">
    <property type="entry name" value="Leucyl/phenylalanyl-tRNA-protein transferase, N-terminal domain"/>
    <property type="match status" value="1"/>
</dbReference>